<reference evidence="1 2" key="1">
    <citation type="submission" date="2018-03" db="EMBL/GenBank/DDBJ databases">
        <title>Alkalicoccus saliphilus sp. nov., isolated from a mineral pool.</title>
        <authorList>
            <person name="Zhao B."/>
        </authorList>
    </citation>
    <scope>NUCLEOTIDE SEQUENCE [LARGE SCALE GENOMIC DNA]</scope>
    <source>
        <strain evidence="1 2">6AG</strain>
    </source>
</reference>
<dbReference type="OrthoDB" id="9810066at2"/>
<evidence type="ECO:0008006" key="3">
    <source>
        <dbReference type="Google" id="ProtNLM"/>
    </source>
</evidence>
<gene>
    <name evidence="1" type="ORF">C6Y45_13310</name>
</gene>
<dbReference type="Gene3D" id="3.40.1660.10">
    <property type="entry name" value="EreA-like (biosynthetic domain)"/>
    <property type="match status" value="1"/>
</dbReference>
<keyword evidence="2" id="KW-1185">Reference proteome</keyword>
<protein>
    <recommendedName>
        <fullName evidence="3">Erythromycin esterase</fullName>
    </recommendedName>
</protein>
<organism evidence="1 2">
    <name type="scientific">Alkalicoccus saliphilus</name>
    <dbReference type="NCBI Taxonomy" id="200989"/>
    <lineage>
        <taxon>Bacteria</taxon>
        <taxon>Bacillati</taxon>
        <taxon>Bacillota</taxon>
        <taxon>Bacilli</taxon>
        <taxon>Bacillales</taxon>
        <taxon>Bacillaceae</taxon>
        <taxon>Alkalicoccus</taxon>
    </lineage>
</organism>
<dbReference type="Gene3D" id="3.30.1870.10">
    <property type="entry name" value="EreA-like, domain 2"/>
    <property type="match status" value="1"/>
</dbReference>
<dbReference type="Pfam" id="PF05139">
    <property type="entry name" value="Erythro_esteras"/>
    <property type="match status" value="1"/>
</dbReference>
<dbReference type="EMBL" id="PZJJ01000025">
    <property type="protein sequence ID" value="PTL38076.1"/>
    <property type="molecule type" value="Genomic_DNA"/>
</dbReference>
<evidence type="ECO:0000313" key="1">
    <source>
        <dbReference type="EMBL" id="PTL38076.1"/>
    </source>
</evidence>
<dbReference type="AlphaFoldDB" id="A0A2T4U3W1"/>
<dbReference type="InterPro" id="IPR052036">
    <property type="entry name" value="Hydrolase/PRTase-associated"/>
</dbReference>
<proteinExistence type="predicted"/>
<dbReference type="InterPro" id="IPR007815">
    <property type="entry name" value="Emycin_Estase"/>
</dbReference>
<dbReference type="PANTHER" id="PTHR31299">
    <property type="entry name" value="ESTERASE, PUTATIVE (AFU_ORTHOLOGUE AFUA_1G05850)-RELATED"/>
    <property type="match status" value="1"/>
</dbReference>
<accession>A0A2T4U3W1</accession>
<dbReference type="GO" id="GO:0046677">
    <property type="term" value="P:response to antibiotic"/>
    <property type="evidence" value="ECO:0007669"/>
    <property type="project" value="InterPro"/>
</dbReference>
<evidence type="ECO:0000313" key="2">
    <source>
        <dbReference type="Proteomes" id="UP000240509"/>
    </source>
</evidence>
<comment type="caution">
    <text evidence="1">The sequence shown here is derived from an EMBL/GenBank/DDBJ whole genome shotgun (WGS) entry which is preliminary data.</text>
</comment>
<dbReference type="Proteomes" id="UP000240509">
    <property type="component" value="Unassembled WGS sequence"/>
</dbReference>
<sequence>MNKKEEQVQQIIEETVEINGPSGYAVLDEYVNNKSIVLLGESSHGMSEYFTDKIGLIRYLHEKHDFNMLALENSFMETALSEPFYKDKSIQERLQDCFLDIYHTKEMQPLFTEAWTESLTVAGIDPQPAYTPLSEMLRDWMETSVDEETAEAFHHCEKLFFEIDDVIRQSGRASKQLKDRMGQVAERYEVMQKLVEKQKDQIEKENLPEMYTLLSRGIENRIHWLRLSQKKALSSGVDRSFRMFENLKWLKETHKPGAKIIVWAHNFHVRKNQPAAAKLLGVKSLGHWVEEHYGKESLTVGYYAGSGTYASQLREEKTVKIPGGRHMEAALMKKGGEKLFLPVRKDETSSWQRTKWRFLESGITELGPETLKPESAYDALMFIRHVQAPDYFEQ</sequence>
<dbReference type="CDD" id="cd14728">
    <property type="entry name" value="Ere-like"/>
    <property type="match status" value="1"/>
</dbReference>
<dbReference type="PANTHER" id="PTHR31299:SF0">
    <property type="entry name" value="ESTERASE, PUTATIVE (AFU_ORTHOLOGUE AFUA_1G05850)-RELATED"/>
    <property type="match status" value="1"/>
</dbReference>
<dbReference type="Gene3D" id="1.20.1440.30">
    <property type="entry name" value="Biosynthetic Protein domain"/>
    <property type="match status" value="1"/>
</dbReference>
<dbReference type="RefSeq" id="WP_107585722.1">
    <property type="nucleotide sequence ID" value="NZ_PZJJ01000025.1"/>
</dbReference>
<dbReference type="SUPFAM" id="SSF159501">
    <property type="entry name" value="EreA/ChaN-like"/>
    <property type="match status" value="1"/>
</dbReference>
<name>A0A2T4U3W1_9BACI</name>